<dbReference type="InterPro" id="IPR038501">
    <property type="entry name" value="Spore_GerAC_C_sf"/>
</dbReference>
<evidence type="ECO:0000256" key="7">
    <source>
        <dbReference type="ARBA" id="ARBA00023288"/>
    </source>
</evidence>
<dbReference type="Pfam" id="PF05504">
    <property type="entry name" value="Spore_GerAC"/>
    <property type="match status" value="1"/>
</dbReference>
<comment type="similarity">
    <text evidence="2">Belongs to the GerABKC lipoprotein family.</text>
</comment>
<keyword evidence="6" id="KW-0564">Palmitate</keyword>
<organism evidence="11 12">
    <name type="scientific">Fictibacillus barbaricus</name>
    <dbReference type="NCBI Taxonomy" id="182136"/>
    <lineage>
        <taxon>Bacteria</taxon>
        <taxon>Bacillati</taxon>
        <taxon>Bacillota</taxon>
        <taxon>Bacilli</taxon>
        <taxon>Bacillales</taxon>
        <taxon>Fictibacillaceae</taxon>
        <taxon>Fictibacillus</taxon>
    </lineage>
</organism>
<evidence type="ECO:0000256" key="2">
    <source>
        <dbReference type="ARBA" id="ARBA00007886"/>
    </source>
</evidence>
<feature type="domain" description="Spore germination protein N-terminal" evidence="10">
    <location>
        <begin position="24"/>
        <end position="197"/>
    </location>
</feature>
<dbReference type="InterPro" id="IPR008844">
    <property type="entry name" value="Spore_GerAC-like"/>
</dbReference>
<evidence type="ECO:0000313" key="12">
    <source>
        <dbReference type="Proteomes" id="UP001258181"/>
    </source>
</evidence>
<reference evidence="11 12" key="1">
    <citation type="submission" date="2023-07" db="EMBL/GenBank/DDBJ databases">
        <title>Sorghum-associated microbial communities from plants grown in Nebraska, USA.</title>
        <authorList>
            <person name="Schachtman D."/>
        </authorList>
    </citation>
    <scope>NUCLEOTIDE SEQUENCE [LARGE SCALE GENOMIC DNA]</scope>
    <source>
        <strain evidence="11 12">BE211</strain>
    </source>
</reference>
<evidence type="ECO:0000313" key="11">
    <source>
        <dbReference type="EMBL" id="MDR7071571.1"/>
    </source>
</evidence>
<dbReference type="PANTHER" id="PTHR35789">
    <property type="entry name" value="SPORE GERMINATION PROTEIN B3"/>
    <property type="match status" value="1"/>
</dbReference>
<dbReference type="EMBL" id="JAVDWA010000001">
    <property type="protein sequence ID" value="MDR7071571.1"/>
    <property type="molecule type" value="Genomic_DNA"/>
</dbReference>
<evidence type="ECO:0000259" key="10">
    <source>
        <dbReference type="Pfam" id="PF25198"/>
    </source>
</evidence>
<feature type="domain" description="Spore germination GerAC-like C-terminal" evidence="9">
    <location>
        <begin position="225"/>
        <end position="389"/>
    </location>
</feature>
<evidence type="ECO:0000259" key="9">
    <source>
        <dbReference type="Pfam" id="PF05504"/>
    </source>
</evidence>
<dbReference type="Gene3D" id="3.30.300.210">
    <property type="entry name" value="Nutrient germinant receptor protein C, domain 3"/>
    <property type="match status" value="1"/>
</dbReference>
<evidence type="ECO:0000256" key="4">
    <source>
        <dbReference type="ARBA" id="ARBA00022729"/>
    </source>
</evidence>
<evidence type="ECO:0000256" key="6">
    <source>
        <dbReference type="ARBA" id="ARBA00023139"/>
    </source>
</evidence>
<dbReference type="InterPro" id="IPR057336">
    <property type="entry name" value="GerAC_N"/>
</dbReference>
<dbReference type="Gene3D" id="6.20.190.10">
    <property type="entry name" value="Nutrient germinant receptor protein C, domain 1"/>
    <property type="match status" value="1"/>
</dbReference>
<feature type="signal peptide" evidence="8">
    <location>
        <begin position="1"/>
        <end position="20"/>
    </location>
</feature>
<keyword evidence="4 8" id="KW-0732">Signal</keyword>
<evidence type="ECO:0000256" key="1">
    <source>
        <dbReference type="ARBA" id="ARBA00004635"/>
    </source>
</evidence>
<name>A0ABU1TWK8_9BACL</name>
<keyword evidence="3" id="KW-0309">Germination</keyword>
<evidence type="ECO:0000256" key="5">
    <source>
        <dbReference type="ARBA" id="ARBA00023136"/>
    </source>
</evidence>
<keyword evidence="12" id="KW-1185">Reference proteome</keyword>
<evidence type="ECO:0000256" key="8">
    <source>
        <dbReference type="SAM" id="SignalP"/>
    </source>
</evidence>
<dbReference type="Proteomes" id="UP001258181">
    <property type="component" value="Unassembled WGS sequence"/>
</dbReference>
<comment type="caution">
    <text evidence="11">The sequence shown here is derived from an EMBL/GenBank/DDBJ whole genome shotgun (WGS) entry which is preliminary data.</text>
</comment>
<accession>A0ABU1TWK8</accession>
<sequence>MFYKKLILLFLLTLSPLLSGCWNNRELEELGLAVAMGIDKEDGKYVVTVQLVNPSSIASKQMDTTRAPVVTYQEKGDTIFDAIRRLTKTSPRKTFYPHLKVLVLGEKIAKEGFSKSLDLLARDQEFRSDFFVVVAKGHRADEVLNILVPVEKIAAQNIFSKLKTSEEVFAPSYALTFGKLIDDLTSEGTEPVITGLKITGNPKEGEKMSNLQTANPKVRLKYINLAVFKKDKLKGWLNEHESKGYNYFNDNVKSTIVTVPCLDKKKDRLSVEIIDTHTKVKSKMENGIPHVHAEVNAKANVGEVGCSINLTKQATIDEIQKLVEHDIHGKITEAIIAAQKKYKIDFLGAGKVIHRADPKYWKRAKKGWDEKFVNIKITSKVNVHIDKIGKNSNSFLNEFDKK</sequence>
<keyword evidence="5" id="KW-0472">Membrane</keyword>
<dbReference type="PANTHER" id="PTHR35789:SF1">
    <property type="entry name" value="SPORE GERMINATION PROTEIN B3"/>
    <property type="match status" value="1"/>
</dbReference>
<comment type="subcellular location">
    <subcellularLocation>
        <location evidence="1">Membrane</location>
        <topology evidence="1">Lipid-anchor</topology>
    </subcellularLocation>
</comment>
<dbReference type="NCBIfam" id="TIGR02887">
    <property type="entry name" value="spore_ger_x_C"/>
    <property type="match status" value="1"/>
</dbReference>
<gene>
    <name evidence="11" type="ORF">J2X07_000546</name>
</gene>
<feature type="chain" id="PRO_5046119481" evidence="8">
    <location>
        <begin position="21"/>
        <end position="402"/>
    </location>
</feature>
<dbReference type="Pfam" id="PF25198">
    <property type="entry name" value="Spore_GerAC_N"/>
    <property type="match status" value="1"/>
</dbReference>
<keyword evidence="7" id="KW-0449">Lipoprotein</keyword>
<dbReference type="PROSITE" id="PS51257">
    <property type="entry name" value="PROKAR_LIPOPROTEIN"/>
    <property type="match status" value="1"/>
</dbReference>
<evidence type="ECO:0000256" key="3">
    <source>
        <dbReference type="ARBA" id="ARBA00022544"/>
    </source>
</evidence>
<dbReference type="RefSeq" id="WP_310256172.1">
    <property type="nucleotide sequence ID" value="NZ_JAVDWA010000001.1"/>
</dbReference>
<protein>
    <submittedName>
        <fullName evidence="11">Spore germination protein KC</fullName>
    </submittedName>
</protein>
<proteinExistence type="inferred from homology"/>
<dbReference type="InterPro" id="IPR046953">
    <property type="entry name" value="Spore_GerAC-like_C"/>
</dbReference>